<sequence length="500" mass="56304">MNYNRLVLCLCSLLVSTAAYTQSIKFSNGDSLDVDITYQTDTTVSFSHPVLGEQTIDKIYISNLSDINLNNVTKLPEGEEGKAIIAAKLAREAIPLAKLEVDLANKRLLAVRESLRLADEAQVTNAEQLEIDARVKLAMAEQNLIAAVDTANAADKKVIVARNIRLANAKVKEAVGDAKLAKQKVKVAKAEVKVSKKEIKIAEQALMTTAIEDIMLAEEKIVVAQTQAEVAEEQVELAEEQVQEAEEKVVEAANNVKLAKGEKVNDGFMGTGWFKDWDSSIEIGLRGASGSSVNTNFRAAFNTRYEDKSHRWDFKSFYLLDSEDNIVGENKVNAVLTKDWFFPDNKWFAFASSTYDWDEFKDWKSRFQISVGPGYQFIKTKTWEFSGRLGGTGIVEFDKRITDTRNSLGYTEKDILGFEALLGINLVWHVTAKQQFIFSNYFYPGLTDAGQYRNLTNIDWKHDIDWFEGLAIKFNIRNEYDTTESIPNDFNYNFGILWGF</sequence>
<evidence type="ECO:0000256" key="1">
    <source>
        <dbReference type="SAM" id="Coils"/>
    </source>
</evidence>
<keyword evidence="1" id="KW-0175">Coiled coil</keyword>
<feature type="coiled-coil region" evidence="1">
    <location>
        <begin position="178"/>
        <end position="262"/>
    </location>
</feature>
<proteinExistence type="predicted"/>
<feature type="signal peptide" evidence="2">
    <location>
        <begin position="1"/>
        <end position="21"/>
    </location>
</feature>
<evidence type="ECO:0000313" key="4">
    <source>
        <dbReference type="Proteomes" id="UP000191980"/>
    </source>
</evidence>
<keyword evidence="4" id="KW-1185">Reference proteome</keyword>
<protein>
    <recommendedName>
        <fullName evidence="5">DUF481 domain-containing protein</fullName>
    </recommendedName>
</protein>
<dbReference type="STRING" id="1420851.AU255_13250"/>
<dbReference type="EMBL" id="LPUF01000002">
    <property type="protein sequence ID" value="OQK16070.1"/>
    <property type="molecule type" value="Genomic_DNA"/>
</dbReference>
<dbReference type="RefSeq" id="WP_080523449.1">
    <property type="nucleotide sequence ID" value="NZ_LPUF01000002.1"/>
</dbReference>
<dbReference type="InterPro" id="IPR007433">
    <property type="entry name" value="DUF481"/>
</dbReference>
<evidence type="ECO:0000256" key="2">
    <source>
        <dbReference type="SAM" id="SignalP"/>
    </source>
</evidence>
<accession>A0A1V8M3D5</accession>
<organism evidence="3 4">
    <name type="scientific">Methyloprofundus sedimenti</name>
    <dbReference type="NCBI Taxonomy" id="1420851"/>
    <lineage>
        <taxon>Bacteria</taxon>
        <taxon>Pseudomonadati</taxon>
        <taxon>Pseudomonadota</taxon>
        <taxon>Gammaproteobacteria</taxon>
        <taxon>Methylococcales</taxon>
        <taxon>Methylococcaceae</taxon>
        <taxon>Methyloprofundus</taxon>
    </lineage>
</organism>
<keyword evidence="2" id="KW-0732">Signal</keyword>
<dbReference type="OrthoDB" id="290317at2"/>
<comment type="caution">
    <text evidence="3">The sequence shown here is derived from an EMBL/GenBank/DDBJ whole genome shotgun (WGS) entry which is preliminary data.</text>
</comment>
<name>A0A1V8M3D5_9GAMM</name>
<evidence type="ECO:0008006" key="5">
    <source>
        <dbReference type="Google" id="ProtNLM"/>
    </source>
</evidence>
<dbReference type="Pfam" id="PF04338">
    <property type="entry name" value="DUF481"/>
    <property type="match status" value="1"/>
</dbReference>
<feature type="chain" id="PRO_5012731937" description="DUF481 domain-containing protein" evidence="2">
    <location>
        <begin position="22"/>
        <end position="500"/>
    </location>
</feature>
<evidence type="ECO:0000313" key="3">
    <source>
        <dbReference type="EMBL" id="OQK16070.1"/>
    </source>
</evidence>
<reference evidence="3 4" key="1">
    <citation type="submission" date="2015-12" db="EMBL/GenBank/DDBJ databases">
        <authorList>
            <person name="Shamseldin A."/>
            <person name="Moawad H."/>
            <person name="Abd El-Rahim W.M."/>
            <person name="Sadowsky M.J."/>
        </authorList>
    </citation>
    <scope>NUCLEOTIDE SEQUENCE [LARGE SCALE GENOMIC DNA]</scope>
    <source>
        <strain evidence="3 4">WF1</strain>
    </source>
</reference>
<dbReference type="AlphaFoldDB" id="A0A1V8M3D5"/>
<dbReference type="Proteomes" id="UP000191980">
    <property type="component" value="Unassembled WGS sequence"/>
</dbReference>
<gene>
    <name evidence="3" type="ORF">AU255_13250</name>
</gene>